<sequence length="390" mass="43745">MPLAFDIPVFRFGIVFVSSTLYGLFFILFVLSVLILHQQNKKLSLGCTSSTSVYLAFSYMTLVVLTAVWAISVVMCFKPALVDAPYIENYNPLMFSQHIIGYLAAIIGDTVMTYRLYIIWDRKRIILYISAILLPSAIGFILWGVIHYAMFGQVNQIPNIILASMTISVNVSCTSLIVWKIWDRNRLARAVGGEKVVLRLLAILVESSALYTVYLTLGYVLFALITTGWIFHWIMFLHPNLATGGDQTADWTSTFLFLQGIVDDVAIFVADLILIYRLYIVWNRSKTILCLGGAPIVAYVVLFIPYIVIPAKTKHYWEAGVAIMSFLNLGTNIVVTILISYRIWTTSRLTRALGDGKVIIKVIAIVVESAALQTDILKDVDGYLFNPPRP</sequence>
<feature type="transmembrane region" description="Helical" evidence="1">
    <location>
        <begin position="209"/>
        <end position="235"/>
    </location>
</feature>
<dbReference type="EMBL" id="JAACJO010000014">
    <property type="protein sequence ID" value="KAF5350507.1"/>
    <property type="molecule type" value="Genomic_DNA"/>
</dbReference>
<accession>A0A8H5CYW3</accession>
<evidence type="ECO:0000313" key="2">
    <source>
        <dbReference type="EMBL" id="KAF5350507.1"/>
    </source>
</evidence>
<feature type="transmembrane region" description="Helical" evidence="1">
    <location>
        <begin position="12"/>
        <end position="36"/>
    </location>
</feature>
<protein>
    <submittedName>
        <fullName evidence="2">Uncharacterized protein</fullName>
    </submittedName>
</protein>
<comment type="caution">
    <text evidence="2">The sequence shown here is derived from an EMBL/GenBank/DDBJ whole genome shotgun (WGS) entry which is preliminary data.</text>
</comment>
<dbReference type="OrthoDB" id="3250682at2759"/>
<name>A0A8H5CYW3_9AGAR</name>
<feature type="transmembrane region" description="Helical" evidence="1">
    <location>
        <begin position="288"/>
        <end position="309"/>
    </location>
</feature>
<evidence type="ECO:0000313" key="3">
    <source>
        <dbReference type="Proteomes" id="UP000559027"/>
    </source>
</evidence>
<gene>
    <name evidence="2" type="ORF">D9756_008542</name>
</gene>
<evidence type="ECO:0000256" key="1">
    <source>
        <dbReference type="SAM" id="Phobius"/>
    </source>
</evidence>
<feature type="transmembrane region" description="Helical" evidence="1">
    <location>
        <begin position="100"/>
        <end position="118"/>
    </location>
</feature>
<keyword evidence="3" id="KW-1185">Reference proteome</keyword>
<feature type="transmembrane region" description="Helical" evidence="1">
    <location>
        <begin position="57"/>
        <end position="80"/>
    </location>
</feature>
<dbReference type="AlphaFoldDB" id="A0A8H5CYW3"/>
<feature type="transmembrane region" description="Helical" evidence="1">
    <location>
        <begin position="157"/>
        <end position="179"/>
    </location>
</feature>
<organism evidence="2 3">
    <name type="scientific">Leucocoprinus leucothites</name>
    <dbReference type="NCBI Taxonomy" id="201217"/>
    <lineage>
        <taxon>Eukaryota</taxon>
        <taxon>Fungi</taxon>
        <taxon>Dikarya</taxon>
        <taxon>Basidiomycota</taxon>
        <taxon>Agaricomycotina</taxon>
        <taxon>Agaricomycetes</taxon>
        <taxon>Agaricomycetidae</taxon>
        <taxon>Agaricales</taxon>
        <taxon>Agaricineae</taxon>
        <taxon>Agaricaceae</taxon>
        <taxon>Leucocoprinus</taxon>
    </lineage>
</organism>
<keyword evidence="1" id="KW-0812">Transmembrane</keyword>
<keyword evidence="1" id="KW-1133">Transmembrane helix</keyword>
<dbReference type="Proteomes" id="UP000559027">
    <property type="component" value="Unassembled WGS sequence"/>
</dbReference>
<keyword evidence="1" id="KW-0472">Membrane</keyword>
<feature type="transmembrane region" description="Helical" evidence="1">
    <location>
        <begin position="125"/>
        <end position="151"/>
    </location>
</feature>
<feature type="transmembrane region" description="Helical" evidence="1">
    <location>
        <begin position="321"/>
        <end position="341"/>
    </location>
</feature>
<reference evidence="2 3" key="1">
    <citation type="journal article" date="2020" name="ISME J.">
        <title>Uncovering the hidden diversity of litter-decomposition mechanisms in mushroom-forming fungi.</title>
        <authorList>
            <person name="Floudas D."/>
            <person name="Bentzer J."/>
            <person name="Ahren D."/>
            <person name="Johansson T."/>
            <person name="Persson P."/>
            <person name="Tunlid A."/>
        </authorList>
    </citation>
    <scope>NUCLEOTIDE SEQUENCE [LARGE SCALE GENOMIC DNA]</scope>
    <source>
        <strain evidence="2 3">CBS 146.42</strain>
    </source>
</reference>
<feature type="transmembrane region" description="Helical" evidence="1">
    <location>
        <begin position="255"/>
        <end position="276"/>
    </location>
</feature>
<proteinExistence type="predicted"/>